<evidence type="ECO:0000259" key="13">
    <source>
        <dbReference type="Pfam" id="PF03264"/>
    </source>
</evidence>
<feature type="domain" description="NapC/NirT cytochrome c N-terminal" evidence="13">
    <location>
        <begin position="20"/>
        <end position="184"/>
    </location>
</feature>
<evidence type="ECO:0000256" key="3">
    <source>
        <dbReference type="ARBA" id="ARBA00022448"/>
    </source>
</evidence>
<comment type="subcellular location">
    <subcellularLocation>
        <location evidence="1">Cell membrane</location>
        <topology evidence="1">Single-pass membrane protein</topology>
    </subcellularLocation>
</comment>
<dbReference type="InterPro" id="IPR036280">
    <property type="entry name" value="Multihaem_cyt_sf"/>
</dbReference>
<dbReference type="KEGG" id="azq:G3580_18580"/>
<evidence type="ECO:0000256" key="1">
    <source>
        <dbReference type="ARBA" id="ARBA00004162"/>
    </source>
</evidence>
<dbReference type="GO" id="GO:0009061">
    <property type="term" value="P:anaerobic respiration"/>
    <property type="evidence" value="ECO:0007669"/>
    <property type="project" value="TreeGrafter"/>
</dbReference>
<evidence type="ECO:0000256" key="5">
    <source>
        <dbReference type="ARBA" id="ARBA00022617"/>
    </source>
</evidence>
<evidence type="ECO:0000256" key="7">
    <source>
        <dbReference type="ARBA" id="ARBA00022723"/>
    </source>
</evidence>
<sequence length="210" mass="24310">MSHDNNKRGLVGRLRGAGWGLIALVFVAGILFWGAFNTAMEWTNREAFCISCHEMKDNVYKEYRNTIHYSNRSGVRATCPDCHVPKEWTHKIIRKIQASNEVWHKLLGTIDTREKFQAHRLELAEHEWERMRKTDSRECRNCHNYEYFDYSIQGRRSTRMHQEGLSAGKTCIDCHKGIAHQLPAVEQDIGADKGGASQEIFHPDEKVPNQ</sequence>
<dbReference type="PANTHER" id="PTHR30333:SF1">
    <property type="entry name" value="CYTOCHROME C-TYPE PROTEIN NAPC"/>
    <property type="match status" value="1"/>
</dbReference>
<dbReference type="FunFam" id="1.10.3820.10:FF:000001">
    <property type="entry name" value="Cytochrome c-type protein"/>
    <property type="match status" value="1"/>
</dbReference>
<evidence type="ECO:0000313" key="14">
    <source>
        <dbReference type="EMBL" id="QID19446.1"/>
    </source>
</evidence>
<keyword evidence="15" id="KW-1185">Reference proteome</keyword>
<keyword evidence="10" id="KW-0408">Iron</keyword>
<name>A0A6C1B6R8_9RHOO</name>
<keyword evidence="9 12" id="KW-1133">Transmembrane helix</keyword>
<keyword evidence="6 12" id="KW-0812">Transmembrane</keyword>
<dbReference type="RefSeq" id="WP_173768058.1">
    <property type="nucleotide sequence ID" value="NZ_CP048836.1"/>
</dbReference>
<keyword evidence="7" id="KW-0479">Metal-binding</keyword>
<dbReference type="InterPro" id="IPR005126">
    <property type="entry name" value="NapC/NirT_cyt_c_N"/>
</dbReference>
<keyword evidence="5" id="KW-0349">Heme</keyword>
<evidence type="ECO:0000256" key="2">
    <source>
        <dbReference type="ARBA" id="ARBA00007395"/>
    </source>
</evidence>
<evidence type="ECO:0000256" key="11">
    <source>
        <dbReference type="ARBA" id="ARBA00023136"/>
    </source>
</evidence>
<dbReference type="Pfam" id="PF03264">
    <property type="entry name" value="Cytochrom_NNT"/>
    <property type="match status" value="1"/>
</dbReference>
<dbReference type="GO" id="GO:0046872">
    <property type="term" value="F:metal ion binding"/>
    <property type="evidence" value="ECO:0007669"/>
    <property type="project" value="UniProtKB-KW"/>
</dbReference>
<dbReference type="PANTHER" id="PTHR30333">
    <property type="entry name" value="CYTOCHROME C-TYPE PROTEIN"/>
    <property type="match status" value="1"/>
</dbReference>
<proteinExistence type="inferred from homology"/>
<dbReference type="SUPFAM" id="SSF48695">
    <property type="entry name" value="Multiheme cytochromes"/>
    <property type="match status" value="1"/>
</dbReference>
<protein>
    <submittedName>
        <fullName evidence="14">Cytochrome c-type protein NapC</fullName>
    </submittedName>
</protein>
<dbReference type="Gene3D" id="1.10.3820.10">
    <property type="entry name" value="Di-heme elbow motif domain"/>
    <property type="match status" value="1"/>
</dbReference>
<keyword evidence="8" id="KW-0249">Electron transport</keyword>
<accession>A0A6C1B6R8</accession>
<gene>
    <name evidence="14" type="ORF">G3580_18580</name>
</gene>
<dbReference type="AlphaFoldDB" id="A0A6C1B6R8"/>
<keyword evidence="11 12" id="KW-0472">Membrane</keyword>
<comment type="similarity">
    <text evidence="2">Belongs to the NapC/NirT/NrfH family.</text>
</comment>
<evidence type="ECO:0000313" key="15">
    <source>
        <dbReference type="Proteomes" id="UP000501991"/>
    </source>
</evidence>
<evidence type="ECO:0000256" key="12">
    <source>
        <dbReference type="SAM" id="Phobius"/>
    </source>
</evidence>
<dbReference type="GO" id="GO:0005886">
    <property type="term" value="C:plasma membrane"/>
    <property type="evidence" value="ECO:0007669"/>
    <property type="project" value="UniProtKB-SubCell"/>
</dbReference>
<dbReference type="Proteomes" id="UP000501991">
    <property type="component" value="Chromosome"/>
</dbReference>
<evidence type="ECO:0000256" key="8">
    <source>
        <dbReference type="ARBA" id="ARBA00022982"/>
    </source>
</evidence>
<dbReference type="InterPro" id="IPR038266">
    <property type="entry name" value="NapC/NirT_cytc_sf"/>
</dbReference>
<dbReference type="EMBL" id="CP048836">
    <property type="protein sequence ID" value="QID19446.1"/>
    <property type="molecule type" value="Genomic_DNA"/>
</dbReference>
<organism evidence="14 15">
    <name type="scientific">Nitrogeniibacter mangrovi</name>
    <dbReference type="NCBI Taxonomy" id="2016596"/>
    <lineage>
        <taxon>Bacteria</taxon>
        <taxon>Pseudomonadati</taxon>
        <taxon>Pseudomonadota</taxon>
        <taxon>Betaproteobacteria</taxon>
        <taxon>Rhodocyclales</taxon>
        <taxon>Zoogloeaceae</taxon>
        <taxon>Nitrogeniibacter</taxon>
    </lineage>
</organism>
<evidence type="ECO:0000256" key="10">
    <source>
        <dbReference type="ARBA" id="ARBA00023004"/>
    </source>
</evidence>
<keyword evidence="4" id="KW-1003">Cell membrane</keyword>
<keyword evidence="3" id="KW-0813">Transport</keyword>
<evidence type="ECO:0000256" key="9">
    <source>
        <dbReference type="ARBA" id="ARBA00022989"/>
    </source>
</evidence>
<dbReference type="InterPro" id="IPR051174">
    <property type="entry name" value="Cytochrome_c-type_ET"/>
</dbReference>
<reference evidence="14 15" key="1">
    <citation type="submission" date="2020-02" db="EMBL/GenBank/DDBJ databases">
        <title>Nitrogenibacter mangrovi gen. nov., sp. nov. isolated from mangrove sediment, a denitrifying betaproteobacterium.</title>
        <authorList>
            <person name="Liao H."/>
            <person name="Tian Y."/>
        </authorList>
    </citation>
    <scope>NUCLEOTIDE SEQUENCE [LARGE SCALE GENOMIC DNA]</scope>
    <source>
        <strain evidence="14 15">M9-3-2</strain>
    </source>
</reference>
<dbReference type="GO" id="GO:0009055">
    <property type="term" value="F:electron transfer activity"/>
    <property type="evidence" value="ECO:0007669"/>
    <property type="project" value="TreeGrafter"/>
</dbReference>
<feature type="transmembrane region" description="Helical" evidence="12">
    <location>
        <begin position="16"/>
        <end position="36"/>
    </location>
</feature>
<evidence type="ECO:0000256" key="4">
    <source>
        <dbReference type="ARBA" id="ARBA00022475"/>
    </source>
</evidence>
<evidence type="ECO:0000256" key="6">
    <source>
        <dbReference type="ARBA" id="ARBA00022692"/>
    </source>
</evidence>